<sequence>MTLPKAAFIGGLVCLAGVHQASAHRLDEYLQATTVNLAREGVTLRLRLTPGVDVAGRVIPQIDRNGDGVISAAEQQAYAAQTAHSLSVTLNGKPVALQAVSASFPTLSAIKGGEGVIALQFSVPRVLQKGAYHLAYTNHGAGADTVYLVNCLQPKDPGIQVQGQKRSADQASYQLDFVVTQ</sequence>
<gene>
    <name evidence="1" type="ORF">AD928_10235</name>
</gene>
<dbReference type="PATRIC" id="fig|178900.5.peg.1250"/>
<dbReference type="EMBL" id="LHZA01000151">
    <property type="protein sequence ID" value="KXU92960.1"/>
    <property type="molecule type" value="Genomic_DNA"/>
</dbReference>
<proteinExistence type="predicted"/>
<evidence type="ECO:0000313" key="1">
    <source>
        <dbReference type="EMBL" id="KXU92960.1"/>
    </source>
</evidence>
<reference evidence="1 2" key="1">
    <citation type="submission" date="2015-06" db="EMBL/GenBank/DDBJ databases">
        <title>Improved classification and identification of acetic acid bacteria using matrix-assisted laser desorption/ionization time-of-flight mass spectrometry; Gluconobacter nephelii and Gluconobacter uchimurae are later heterotypic synonyms of Gluconobacter japonicus and Gluconobacter oxydans, respectively.</title>
        <authorList>
            <person name="Li L."/>
            <person name="Cleenwerck I."/>
            <person name="De Vuyst L."/>
            <person name="Vandamme P."/>
        </authorList>
    </citation>
    <scope>NUCLEOTIDE SEQUENCE [LARGE SCALE GENOMIC DNA]</scope>
    <source>
        <strain evidence="1 2">LMG 1625</strain>
    </source>
</reference>
<dbReference type="Proteomes" id="UP000075473">
    <property type="component" value="Unassembled WGS sequence"/>
</dbReference>
<comment type="caution">
    <text evidence="1">The sequence shown here is derived from an EMBL/GenBank/DDBJ whole genome shotgun (WGS) entry which is preliminary data.</text>
</comment>
<organism evidence="1 2">
    <name type="scientific">Acetobacter cerevisiae</name>
    <dbReference type="NCBI Taxonomy" id="178900"/>
    <lineage>
        <taxon>Bacteria</taxon>
        <taxon>Pseudomonadati</taxon>
        <taxon>Pseudomonadota</taxon>
        <taxon>Alphaproteobacteria</taxon>
        <taxon>Acetobacterales</taxon>
        <taxon>Acetobacteraceae</taxon>
        <taxon>Acetobacter</taxon>
    </lineage>
</organism>
<dbReference type="RefSeq" id="WP_062250296.1">
    <property type="nucleotide sequence ID" value="NZ_LHZA01000151.1"/>
</dbReference>
<dbReference type="AlphaFoldDB" id="A0A149Q6N1"/>
<accession>A0A149Q6N1</accession>
<protein>
    <submittedName>
        <fullName evidence="1">Uncharacterized protein</fullName>
    </submittedName>
</protein>
<name>A0A149Q6N1_9PROT</name>
<evidence type="ECO:0000313" key="2">
    <source>
        <dbReference type="Proteomes" id="UP000075473"/>
    </source>
</evidence>